<dbReference type="EMBL" id="BAAABV010000028">
    <property type="protein sequence ID" value="GAA0319326.1"/>
    <property type="molecule type" value="Genomic_DNA"/>
</dbReference>
<feature type="compositionally biased region" description="Basic and acidic residues" evidence="1">
    <location>
        <begin position="73"/>
        <end position="83"/>
    </location>
</feature>
<evidence type="ECO:0000313" key="2">
    <source>
        <dbReference type="EMBL" id="GAA0319326.1"/>
    </source>
</evidence>
<sequence length="83" mass="8475">MEPSNADCDTRSDRVVVICSLLREGADAGAFALPCVMRRQLPGCAGPRGPRPADAGGPGREGAPLSLIVIRPGTDRDISGSSG</sequence>
<protein>
    <submittedName>
        <fullName evidence="2">Uncharacterized protein</fullName>
    </submittedName>
</protein>
<evidence type="ECO:0000313" key="3">
    <source>
        <dbReference type="Proteomes" id="UP001501867"/>
    </source>
</evidence>
<dbReference type="Proteomes" id="UP001501867">
    <property type="component" value="Unassembled WGS sequence"/>
</dbReference>
<organism evidence="2 3">
    <name type="scientific">Streptomyces polychromogenes</name>
    <dbReference type="NCBI Taxonomy" id="67342"/>
    <lineage>
        <taxon>Bacteria</taxon>
        <taxon>Bacillati</taxon>
        <taxon>Actinomycetota</taxon>
        <taxon>Actinomycetes</taxon>
        <taxon>Kitasatosporales</taxon>
        <taxon>Streptomycetaceae</taxon>
        <taxon>Streptomyces</taxon>
    </lineage>
</organism>
<gene>
    <name evidence="2" type="ORF">GCM10010302_68120</name>
</gene>
<comment type="caution">
    <text evidence="2">The sequence shown here is derived from an EMBL/GenBank/DDBJ whole genome shotgun (WGS) entry which is preliminary data.</text>
</comment>
<evidence type="ECO:0000256" key="1">
    <source>
        <dbReference type="SAM" id="MobiDB-lite"/>
    </source>
</evidence>
<name>A0ABP3FJ82_9ACTN</name>
<accession>A0ABP3FJ82</accession>
<feature type="region of interest" description="Disordered" evidence="1">
    <location>
        <begin position="44"/>
        <end position="83"/>
    </location>
</feature>
<keyword evidence="3" id="KW-1185">Reference proteome</keyword>
<reference evidence="3" key="1">
    <citation type="journal article" date="2019" name="Int. J. Syst. Evol. Microbiol.">
        <title>The Global Catalogue of Microorganisms (GCM) 10K type strain sequencing project: providing services to taxonomists for standard genome sequencing and annotation.</title>
        <authorList>
            <consortium name="The Broad Institute Genomics Platform"/>
            <consortium name="The Broad Institute Genome Sequencing Center for Infectious Disease"/>
            <person name="Wu L."/>
            <person name="Ma J."/>
        </authorList>
    </citation>
    <scope>NUCLEOTIDE SEQUENCE [LARGE SCALE GENOMIC DNA]</scope>
    <source>
        <strain evidence="3">JCM 4505</strain>
    </source>
</reference>
<proteinExistence type="predicted"/>
<feature type="compositionally biased region" description="Low complexity" evidence="1">
    <location>
        <begin position="44"/>
        <end position="55"/>
    </location>
</feature>